<evidence type="ECO:0000256" key="1">
    <source>
        <dbReference type="SAM" id="Phobius"/>
    </source>
</evidence>
<dbReference type="AlphaFoldDB" id="A0AAU8BUG2"/>
<name>A0AAU8BUG2_9VIBR</name>
<accession>A0AAU8BUG2</accession>
<protein>
    <submittedName>
        <fullName evidence="2">Uncharacterized protein</fullName>
    </submittedName>
</protein>
<keyword evidence="1" id="KW-0812">Transmembrane</keyword>
<reference evidence="2" key="1">
    <citation type="submission" date="2023-01" db="EMBL/GenBank/DDBJ databases">
        <title>Vibrio sp. CB1-14 genome sequencing.</title>
        <authorList>
            <person name="Otstavnykh N."/>
            <person name="Isaeva M."/>
            <person name="Meleshko D."/>
        </authorList>
    </citation>
    <scope>NUCLEOTIDE SEQUENCE</scope>
    <source>
        <strain evidence="2">CB1-14</strain>
        <plasmid evidence="2">p1</plasmid>
    </source>
</reference>
<keyword evidence="1" id="KW-0472">Membrane</keyword>
<dbReference type="KEGG" id="vck:PG915_24150"/>
<proteinExistence type="predicted"/>
<gene>
    <name evidence="2" type="ORF">PG915_24150</name>
</gene>
<dbReference type="RefSeq" id="WP_353500372.1">
    <property type="nucleotide sequence ID" value="NZ_CP115922.1"/>
</dbReference>
<organism evidence="2">
    <name type="scientific">Vibrio chaetopteri</name>
    <dbReference type="NCBI Taxonomy" id="3016528"/>
    <lineage>
        <taxon>Bacteria</taxon>
        <taxon>Pseudomonadati</taxon>
        <taxon>Pseudomonadota</taxon>
        <taxon>Gammaproteobacteria</taxon>
        <taxon>Vibrionales</taxon>
        <taxon>Vibrionaceae</taxon>
        <taxon>Vibrio</taxon>
    </lineage>
</organism>
<dbReference type="EMBL" id="CP115922">
    <property type="protein sequence ID" value="XCD19254.1"/>
    <property type="molecule type" value="Genomic_DNA"/>
</dbReference>
<sequence>MNTFSLIIAISVLIVGTAIVGVYQAHGIWATLSFITITYMAAKVTAKAMLKKPRKIRIGHRGVTDVVIDRIWLTVGKRRIMLYRTAEVTTKQRRGRKYPWRSATLDVKTMNSLNASIPAVLGRGDKFLTAYGQAYVNKADITSE</sequence>
<feature type="transmembrane region" description="Helical" evidence="1">
    <location>
        <begin position="28"/>
        <end position="46"/>
    </location>
</feature>
<geneLocation type="plasmid" evidence="2">
    <name>p1</name>
</geneLocation>
<evidence type="ECO:0000313" key="2">
    <source>
        <dbReference type="EMBL" id="XCD19254.1"/>
    </source>
</evidence>
<keyword evidence="1" id="KW-1133">Transmembrane helix</keyword>
<keyword evidence="2" id="KW-0614">Plasmid</keyword>